<name>A0A7J8FSI2_MOLMO</name>
<proteinExistence type="predicted"/>
<organism evidence="1 2">
    <name type="scientific">Molossus molossus</name>
    <name type="common">Pallas' mastiff bat</name>
    <name type="synonym">Vespertilio molossus</name>
    <dbReference type="NCBI Taxonomy" id="27622"/>
    <lineage>
        <taxon>Eukaryota</taxon>
        <taxon>Metazoa</taxon>
        <taxon>Chordata</taxon>
        <taxon>Craniata</taxon>
        <taxon>Vertebrata</taxon>
        <taxon>Euteleostomi</taxon>
        <taxon>Mammalia</taxon>
        <taxon>Eutheria</taxon>
        <taxon>Laurasiatheria</taxon>
        <taxon>Chiroptera</taxon>
        <taxon>Yangochiroptera</taxon>
        <taxon>Molossidae</taxon>
        <taxon>Molossus</taxon>
    </lineage>
</organism>
<dbReference type="EMBL" id="JACASF010000011">
    <property type="protein sequence ID" value="KAF6450475.1"/>
    <property type="molecule type" value="Genomic_DNA"/>
</dbReference>
<gene>
    <name evidence="1" type="ORF">HJG59_008359</name>
</gene>
<dbReference type="InParanoid" id="A0A7J8FSI2"/>
<keyword evidence="2" id="KW-1185">Reference proteome</keyword>
<evidence type="ECO:0000313" key="1">
    <source>
        <dbReference type="EMBL" id="KAF6450475.1"/>
    </source>
</evidence>
<sequence>MEVEEREQANNRSLILHEAGKEIQQAAVYLALLPGQDERLDPNLKTKKKILEEANKAFEYNLQIVNGLDQAGSMLSREILEDGLPVHSGKEVCVNTPTTLLNRTEVPCRVEAVPSKQPWRC</sequence>
<dbReference type="AlphaFoldDB" id="A0A7J8FSI2"/>
<protein>
    <submittedName>
        <fullName evidence="1">Uncharacterized protein</fullName>
    </submittedName>
</protein>
<evidence type="ECO:0000313" key="2">
    <source>
        <dbReference type="Proteomes" id="UP000550707"/>
    </source>
</evidence>
<reference evidence="1 2" key="1">
    <citation type="journal article" date="2020" name="Nature">
        <title>Six reference-quality genomes reveal evolution of bat adaptations.</title>
        <authorList>
            <person name="Jebb D."/>
            <person name="Huang Z."/>
            <person name="Pippel M."/>
            <person name="Hughes G.M."/>
            <person name="Lavrichenko K."/>
            <person name="Devanna P."/>
            <person name="Winkler S."/>
            <person name="Jermiin L.S."/>
            <person name="Skirmuntt E.C."/>
            <person name="Katzourakis A."/>
            <person name="Burkitt-Gray L."/>
            <person name="Ray D.A."/>
            <person name="Sullivan K.A.M."/>
            <person name="Roscito J.G."/>
            <person name="Kirilenko B.M."/>
            <person name="Davalos L.M."/>
            <person name="Corthals A.P."/>
            <person name="Power M.L."/>
            <person name="Jones G."/>
            <person name="Ransome R.D."/>
            <person name="Dechmann D.K.N."/>
            <person name="Locatelli A.G."/>
            <person name="Puechmaille S.J."/>
            <person name="Fedrigo O."/>
            <person name="Jarvis E.D."/>
            <person name="Hiller M."/>
            <person name="Vernes S.C."/>
            <person name="Myers E.W."/>
            <person name="Teeling E.C."/>
        </authorList>
    </citation>
    <scope>NUCLEOTIDE SEQUENCE [LARGE SCALE GENOMIC DNA]</scope>
    <source>
        <strain evidence="1">MMolMol1</strain>
        <tissue evidence="1">Muscle</tissue>
    </source>
</reference>
<dbReference type="Proteomes" id="UP000550707">
    <property type="component" value="Unassembled WGS sequence"/>
</dbReference>
<comment type="caution">
    <text evidence="1">The sequence shown here is derived from an EMBL/GenBank/DDBJ whole genome shotgun (WGS) entry which is preliminary data.</text>
</comment>
<accession>A0A7J8FSI2</accession>